<dbReference type="EMBL" id="CABIKO010000264">
    <property type="protein sequence ID" value="VVA32847.1"/>
    <property type="molecule type" value="Genomic_DNA"/>
</dbReference>
<accession>A0A5E4FZD9</accession>
<reference evidence="3" key="1">
    <citation type="journal article" date="2020" name="Plant J.">
        <title>Transposons played a major role in the diversification between the closely related almond and peach genomes: results from the almond genome sequence.</title>
        <authorList>
            <person name="Alioto T."/>
            <person name="Alexiou K.G."/>
            <person name="Bardil A."/>
            <person name="Barteri F."/>
            <person name="Castanera R."/>
            <person name="Cruz F."/>
            <person name="Dhingra A."/>
            <person name="Duval H."/>
            <person name="Fernandez I Marti A."/>
            <person name="Frias L."/>
            <person name="Galan B."/>
            <person name="Garcia J.L."/>
            <person name="Howad W."/>
            <person name="Gomez-Garrido J."/>
            <person name="Gut M."/>
            <person name="Julca I."/>
            <person name="Morata J."/>
            <person name="Puigdomenech P."/>
            <person name="Ribeca P."/>
            <person name="Rubio Cabetas M.J."/>
            <person name="Vlasova A."/>
            <person name="Wirthensohn M."/>
            <person name="Garcia-Mas J."/>
            <person name="Gabaldon T."/>
            <person name="Casacuberta J.M."/>
            <person name="Arus P."/>
        </authorList>
    </citation>
    <scope>NUCLEOTIDE SEQUENCE [LARGE SCALE GENOMIC DNA]</scope>
    <source>
        <strain evidence="3">cv. Texas</strain>
    </source>
</reference>
<feature type="compositionally biased region" description="Pro residues" evidence="1">
    <location>
        <begin position="75"/>
        <end position="91"/>
    </location>
</feature>
<evidence type="ECO:0000313" key="2">
    <source>
        <dbReference type="EMBL" id="VVA32847.1"/>
    </source>
</evidence>
<dbReference type="Proteomes" id="UP000327085">
    <property type="component" value="Chromosome 6"/>
</dbReference>
<sequence length="139" mass="15463">MATAGDFPASSSVWLGHMRRPSFRGWQLLGIFPILRWRNSDGCGWRKPLGLEVQDPLSWWYAMSTSESARSNSIPLPPNPPPSDPPVPPNPSLCDPHLPPNLHMSDLPLPPKLSLCVLTIHVREVTVVKEVDHIFDDGD</sequence>
<evidence type="ECO:0000256" key="1">
    <source>
        <dbReference type="SAM" id="MobiDB-lite"/>
    </source>
</evidence>
<dbReference type="InParanoid" id="A0A5E4FZD9"/>
<feature type="region of interest" description="Disordered" evidence="1">
    <location>
        <begin position="69"/>
        <end position="97"/>
    </location>
</feature>
<evidence type="ECO:0000313" key="3">
    <source>
        <dbReference type="Proteomes" id="UP000327085"/>
    </source>
</evidence>
<dbReference type="Gramene" id="VVA32847">
    <property type="protein sequence ID" value="VVA32847"/>
    <property type="gene ID" value="Prudul26B009599"/>
</dbReference>
<name>A0A5E4FZD9_PRUDU</name>
<proteinExistence type="predicted"/>
<organism evidence="2 3">
    <name type="scientific">Prunus dulcis</name>
    <name type="common">Almond</name>
    <name type="synonym">Amygdalus dulcis</name>
    <dbReference type="NCBI Taxonomy" id="3755"/>
    <lineage>
        <taxon>Eukaryota</taxon>
        <taxon>Viridiplantae</taxon>
        <taxon>Streptophyta</taxon>
        <taxon>Embryophyta</taxon>
        <taxon>Tracheophyta</taxon>
        <taxon>Spermatophyta</taxon>
        <taxon>Magnoliopsida</taxon>
        <taxon>eudicotyledons</taxon>
        <taxon>Gunneridae</taxon>
        <taxon>Pentapetalae</taxon>
        <taxon>rosids</taxon>
        <taxon>fabids</taxon>
        <taxon>Rosales</taxon>
        <taxon>Rosaceae</taxon>
        <taxon>Amygdaloideae</taxon>
        <taxon>Amygdaleae</taxon>
        <taxon>Prunus</taxon>
    </lineage>
</organism>
<protein>
    <submittedName>
        <fullName evidence="2">Uncharacterized protein</fullName>
    </submittedName>
</protein>
<gene>
    <name evidence="2" type="ORF">ALMOND_2B009599</name>
</gene>
<dbReference type="AlphaFoldDB" id="A0A5E4FZD9"/>